<keyword evidence="2" id="KW-0472">Membrane</keyword>
<dbReference type="AlphaFoldDB" id="A0A267AP19"/>
<protein>
    <submittedName>
        <fullName evidence="4">Uncharacterized protein</fullName>
    </submittedName>
</protein>
<evidence type="ECO:0000256" key="3">
    <source>
        <dbReference type="SAM" id="SignalP"/>
    </source>
</evidence>
<keyword evidence="2" id="KW-1133">Transmembrane helix</keyword>
<gene>
    <name evidence="4" type="ORF">CJU81_05930</name>
</gene>
<feature type="transmembrane region" description="Helical" evidence="2">
    <location>
        <begin position="775"/>
        <end position="796"/>
    </location>
</feature>
<name>A0A267AP19_PSEFR</name>
<evidence type="ECO:0000256" key="1">
    <source>
        <dbReference type="SAM" id="MobiDB-lite"/>
    </source>
</evidence>
<proteinExistence type="predicted"/>
<evidence type="ECO:0000313" key="4">
    <source>
        <dbReference type="EMBL" id="PAA14306.1"/>
    </source>
</evidence>
<keyword evidence="3" id="KW-0732">Signal</keyword>
<comment type="caution">
    <text evidence="4">The sequence shown here is derived from an EMBL/GenBank/DDBJ whole genome shotgun (WGS) entry which is preliminary data.</text>
</comment>
<feature type="region of interest" description="Disordered" evidence="1">
    <location>
        <begin position="669"/>
        <end position="688"/>
    </location>
</feature>
<accession>A0A267AP19</accession>
<dbReference type="Proteomes" id="UP000215861">
    <property type="component" value="Unassembled WGS sequence"/>
</dbReference>
<dbReference type="OrthoDB" id="6983162at2"/>
<feature type="chain" id="PRO_5013306449" evidence="3">
    <location>
        <begin position="22"/>
        <end position="923"/>
    </location>
</feature>
<feature type="transmembrane region" description="Helical" evidence="2">
    <location>
        <begin position="101"/>
        <end position="122"/>
    </location>
</feature>
<feature type="transmembrane region" description="Helical" evidence="2">
    <location>
        <begin position="876"/>
        <end position="899"/>
    </location>
</feature>
<evidence type="ECO:0000313" key="5">
    <source>
        <dbReference type="Proteomes" id="UP000215861"/>
    </source>
</evidence>
<organism evidence="4 5">
    <name type="scientific">Pseudomonas fragi</name>
    <dbReference type="NCBI Taxonomy" id="296"/>
    <lineage>
        <taxon>Bacteria</taxon>
        <taxon>Pseudomonadati</taxon>
        <taxon>Pseudomonadota</taxon>
        <taxon>Gammaproteobacteria</taxon>
        <taxon>Pseudomonadales</taxon>
        <taxon>Pseudomonadaceae</taxon>
        <taxon>Pseudomonas</taxon>
    </lineage>
</organism>
<keyword evidence="2" id="KW-0812">Transmembrane</keyword>
<evidence type="ECO:0000256" key="2">
    <source>
        <dbReference type="SAM" id="Phobius"/>
    </source>
</evidence>
<feature type="transmembrane region" description="Helical" evidence="2">
    <location>
        <begin position="142"/>
        <end position="163"/>
    </location>
</feature>
<reference evidence="4 5" key="1">
    <citation type="submission" date="2017-08" db="EMBL/GenBank/DDBJ databases">
        <title>Genomic and metabolic characterisation of spoilage-associated Pseudomonas species.</title>
        <authorList>
            <person name="Stanborough T."/>
            <person name="Fegan N."/>
            <person name="Powell S.M."/>
            <person name="Singh T."/>
            <person name="Tamplin M.L."/>
            <person name="Chandry P.S."/>
        </authorList>
    </citation>
    <scope>NUCLEOTIDE SEQUENCE [LARGE SCALE GENOMIC DNA]</scope>
    <source>
        <strain evidence="4 5">F1801</strain>
    </source>
</reference>
<feature type="transmembrane region" description="Helical" evidence="2">
    <location>
        <begin position="832"/>
        <end position="856"/>
    </location>
</feature>
<dbReference type="RefSeq" id="WP_095035884.1">
    <property type="nucleotide sequence ID" value="NZ_NQKQ01000004.1"/>
</dbReference>
<feature type="signal peptide" evidence="3">
    <location>
        <begin position="1"/>
        <end position="21"/>
    </location>
</feature>
<dbReference type="EMBL" id="NQKQ01000004">
    <property type="protein sequence ID" value="PAA14306.1"/>
    <property type="molecule type" value="Genomic_DNA"/>
</dbReference>
<sequence>MKRLAPLFLFLLVIFSGSAFASAENCGMSVDGKSLKSFDSEICPQNIAQKIRIAFFGESIYTSILENKNNDSSYEEIQSDLTQSQKDFNTRTIESFSTMKILIFGVVLVFLIVIIFNSVITLTKAIFGKEFSTDESGNPPRYNFFVAIGVMGLGAFSFIPGFFGHNGSLSVSDYFNLAAGQGALQLENMVISTYLSNQLSGGLEVPTVGESVAEANKRKENSNVYYSAKATIAGFVSTSLVISSSSAFNNSIENLHNHTTDWRVRDKTVDVWQPNNNDGIDFEHRFAEDPNQTMWSADPITFAQNPESMGENLPYLKAVGYNQNYRDYAVKDNLYNKAELLKVAIKEAYFKDSEAGFKEVANTAVSHFFKDAQANILKTEFLNMMAKSDEIALQRINYTCSLEESHRIEAKNFIDAHTGAGSAGAGSSECVSTDWKVMGTEASDVYAAKVKELTIALIDEYYNIRIAINAQLQQAMYSTDIVNRVKETRQKAALNFFWTHPSLTNDLNFTQSAQSQFNITSPIQTIQTKAMGTFVDDDWAKSHGYPEATLMIGEDFRDLKIDTQDKGTPTLKDSKAIMQSLYSENATSSGQNAEFMQATGLSLANPQIKFDECRASTIYPITCVQKYGQQISETMIDIAEVAIAMKLIGYGATHFGDKKKQKLMSEQAKADEKAGVSKSKLSKKDKAKRNQPNFLQKVGSFMSTFANFFLKASLFGYIFALVLKFLMTTLMIGPFYVLYVLNMFYSLLVFLTSAFALLAFLRFNDMNNLKLLAKTVWSFFLSNLFFGPLILVFYIVNWEIAAILDRNLSTIIAYGFSSAIGSDTSTIMQHLITLFVSFVCFMAVNIGCLRYSFIAMNTVLEIVGLDMPHIKYTQEFIGRMIFVTNIITFSMFHWLDVIITSQARRAFKRKPNFLSHFGRKGRG</sequence>
<feature type="transmembrane region" description="Helical" evidence="2">
    <location>
        <begin position="743"/>
        <end position="763"/>
    </location>
</feature>